<dbReference type="Proteomes" id="UP000438914">
    <property type="component" value="Unassembled WGS sequence"/>
</dbReference>
<keyword evidence="2 8" id="KW-0808">Transferase</keyword>
<accession>A0A7K0KE99</accession>
<dbReference type="GO" id="GO:0046872">
    <property type="term" value="F:metal ion binding"/>
    <property type="evidence" value="ECO:0007669"/>
    <property type="project" value="UniProtKB-KW"/>
</dbReference>
<feature type="binding site" evidence="8">
    <location>
        <position position="29"/>
    </location>
    <ligand>
        <name>GTP</name>
        <dbReference type="ChEBI" id="CHEBI:37565"/>
    </ligand>
</feature>
<evidence type="ECO:0000256" key="8">
    <source>
        <dbReference type="HAMAP-Rule" id="MF_00316"/>
    </source>
</evidence>
<feature type="binding site" evidence="8">
    <location>
        <position position="105"/>
    </location>
    <ligand>
        <name>GTP</name>
        <dbReference type="ChEBI" id="CHEBI:37565"/>
    </ligand>
</feature>
<keyword evidence="6 8" id="KW-0342">GTP-binding</keyword>
<gene>
    <name evidence="8" type="primary">mobA</name>
    <name evidence="10" type="ORF">FYJ73_06180</name>
</gene>
<evidence type="ECO:0000256" key="5">
    <source>
        <dbReference type="ARBA" id="ARBA00022842"/>
    </source>
</evidence>
<dbReference type="HAMAP" id="MF_00316">
    <property type="entry name" value="MobA"/>
    <property type="match status" value="1"/>
</dbReference>
<proteinExistence type="inferred from homology"/>
<evidence type="ECO:0000256" key="1">
    <source>
        <dbReference type="ARBA" id="ARBA00022490"/>
    </source>
</evidence>
<feature type="binding site" evidence="8">
    <location>
        <position position="76"/>
    </location>
    <ligand>
        <name>GTP</name>
        <dbReference type="ChEBI" id="CHEBI:37565"/>
    </ligand>
</feature>
<dbReference type="GO" id="GO:0005737">
    <property type="term" value="C:cytoplasm"/>
    <property type="evidence" value="ECO:0007669"/>
    <property type="project" value="UniProtKB-SubCell"/>
</dbReference>
<dbReference type="PANTHER" id="PTHR19136">
    <property type="entry name" value="MOLYBDENUM COFACTOR GUANYLYLTRANSFERASE"/>
    <property type="match status" value="1"/>
</dbReference>
<dbReference type="AlphaFoldDB" id="A0A7K0KE99"/>
<dbReference type="EC" id="2.7.7.77" evidence="8"/>
<comment type="cofactor">
    <cofactor evidence="8">
        <name>Mg(2+)</name>
        <dbReference type="ChEBI" id="CHEBI:18420"/>
    </cofactor>
</comment>
<evidence type="ECO:0000313" key="10">
    <source>
        <dbReference type="EMBL" id="MST84256.1"/>
    </source>
</evidence>
<keyword evidence="1 8" id="KW-0963">Cytoplasm</keyword>
<dbReference type="RefSeq" id="WP_154533841.1">
    <property type="nucleotide sequence ID" value="NZ_VUNG01000011.1"/>
</dbReference>
<comment type="function">
    <text evidence="8">Transfers a GMP moiety from GTP to Mo-molybdopterin (Mo-MPT) cofactor (Moco or molybdenum cofactor) to form Mo-molybdopterin guanine dinucleotide (Mo-MGD) cofactor.</text>
</comment>
<dbReference type="InterPro" id="IPR013482">
    <property type="entry name" value="Molybde_CF_guanTrfase"/>
</dbReference>
<keyword evidence="10" id="KW-0548">Nucleotidyltransferase</keyword>
<dbReference type="EMBL" id="VUNG01000011">
    <property type="protein sequence ID" value="MST84256.1"/>
    <property type="molecule type" value="Genomic_DNA"/>
</dbReference>
<comment type="subcellular location">
    <subcellularLocation>
        <location evidence="8">Cytoplasm</location>
    </subcellularLocation>
</comment>
<evidence type="ECO:0000256" key="3">
    <source>
        <dbReference type="ARBA" id="ARBA00022723"/>
    </source>
</evidence>
<protein>
    <recommendedName>
        <fullName evidence="8">Probable molybdenum cofactor guanylyltransferase</fullName>
        <shortName evidence="8">MoCo guanylyltransferase</shortName>
        <ecNumber evidence="8">2.7.7.77</ecNumber>
    </recommendedName>
    <alternativeName>
        <fullName evidence="8">GTP:molybdopterin guanylyltransferase</fullName>
    </alternativeName>
    <alternativeName>
        <fullName evidence="8">Mo-MPT guanylyltransferase</fullName>
    </alternativeName>
    <alternativeName>
        <fullName evidence="8">Molybdopterin guanylyltransferase</fullName>
    </alternativeName>
    <alternativeName>
        <fullName evidence="8">Molybdopterin-guanine dinucleotide synthase</fullName>
        <shortName evidence="8">MGD synthase</shortName>
    </alternativeName>
</protein>
<keyword evidence="5 8" id="KW-0460">Magnesium</keyword>
<evidence type="ECO:0000256" key="6">
    <source>
        <dbReference type="ARBA" id="ARBA00023134"/>
    </source>
</evidence>
<keyword evidence="11" id="KW-1185">Reference proteome</keyword>
<comment type="caution">
    <text evidence="8">Lacks conserved residue(s) required for the propagation of feature annotation.</text>
</comment>
<evidence type="ECO:0000256" key="4">
    <source>
        <dbReference type="ARBA" id="ARBA00022741"/>
    </source>
</evidence>
<feature type="binding site" evidence="8">
    <location>
        <position position="105"/>
    </location>
    <ligand>
        <name>Mg(2+)</name>
        <dbReference type="ChEBI" id="CHEBI:18420"/>
    </ligand>
</feature>
<dbReference type="GO" id="GO:0061603">
    <property type="term" value="F:molybdenum cofactor guanylyltransferase activity"/>
    <property type="evidence" value="ECO:0007669"/>
    <property type="project" value="UniProtKB-EC"/>
</dbReference>
<dbReference type="Gene3D" id="3.90.550.10">
    <property type="entry name" value="Spore Coat Polysaccharide Biosynthesis Protein SpsA, Chain A"/>
    <property type="match status" value="1"/>
</dbReference>
<evidence type="ECO:0000256" key="7">
    <source>
        <dbReference type="ARBA" id="ARBA00023150"/>
    </source>
</evidence>
<reference evidence="10 11" key="1">
    <citation type="submission" date="2019-08" db="EMBL/GenBank/DDBJ databases">
        <title>In-depth cultivation of the pig gut microbiome towards novel bacterial diversity and tailored functional studies.</title>
        <authorList>
            <person name="Wylensek D."/>
            <person name="Hitch T.C.A."/>
            <person name="Clavel T."/>
        </authorList>
    </citation>
    <scope>NUCLEOTIDE SEQUENCE [LARGE SCALE GENOMIC DNA]</scope>
    <source>
        <strain evidence="10 11">LKV-178-WT-2A</strain>
    </source>
</reference>
<dbReference type="InterPro" id="IPR029044">
    <property type="entry name" value="Nucleotide-diphossugar_trans"/>
</dbReference>
<dbReference type="PANTHER" id="PTHR19136:SF81">
    <property type="entry name" value="MOLYBDENUM COFACTOR GUANYLYLTRANSFERASE"/>
    <property type="match status" value="1"/>
</dbReference>
<dbReference type="GO" id="GO:0005525">
    <property type="term" value="F:GTP binding"/>
    <property type="evidence" value="ECO:0007669"/>
    <property type="project" value="UniProtKB-UniRule"/>
</dbReference>
<organism evidence="10 11">
    <name type="scientific">Hallella mizrahii</name>
    <dbReference type="NCBI Taxonomy" id="2606637"/>
    <lineage>
        <taxon>Bacteria</taxon>
        <taxon>Pseudomonadati</taxon>
        <taxon>Bacteroidota</taxon>
        <taxon>Bacteroidia</taxon>
        <taxon>Bacteroidales</taxon>
        <taxon>Prevotellaceae</taxon>
        <taxon>Hallella</taxon>
    </lineage>
</organism>
<evidence type="ECO:0000313" key="11">
    <source>
        <dbReference type="Proteomes" id="UP000438914"/>
    </source>
</evidence>
<sequence length="213" mass="22986">MPTHLPSSSSLLTGAILAGGHSSRFGSNKALFAPDGETLISKAADLLRPLTGEVLVSASPAHAGTYDFLGLEIVEDLHPDSGPLGGLEALLQRCSTPWLLVLTCDMPFVDSDALLTMIRHALQPQGHHHGVLPRALAWRRCDGSISPFPLLIEQDALAILQGRIRAGKLSMKGLLCAVDTYYITSPSDRLLSNINRPEDWTDRKFSKDNIANT</sequence>
<keyword evidence="7 8" id="KW-0501">Molybdenum cofactor biosynthesis</keyword>
<evidence type="ECO:0000259" key="9">
    <source>
        <dbReference type="Pfam" id="PF12804"/>
    </source>
</evidence>
<comment type="domain">
    <text evidence="8">The N-terminal domain determines nucleotide recognition and specific binding, while the C-terminal domain determines the specific binding to the target protein.</text>
</comment>
<feature type="binding site" evidence="8">
    <location>
        <begin position="17"/>
        <end position="19"/>
    </location>
    <ligand>
        <name>GTP</name>
        <dbReference type="ChEBI" id="CHEBI:37565"/>
    </ligand>
</feature>
<feature type="domain" description="MobA-like NTP transferase" evidence="9">
    <location>
        <begin position="14"/>
        <end position="124"/>
    </location>
</feature>
<dbReference type="InterPro" id="IPR025877">
    <property type="entry name" value="MobA-like_NTP_Trfase"/>
</dbReference>
<keyword evidence="4 8" id="KW-0547">Nucleotide-binding</keyword>
<dbReference type="GO" id="GO:0006777">
    <property type="term" value="P:Mo-molybdopterin cofactor biosynthetic process"/>
    <property type="evidence" value="ECO:0007669"/>
    <property type="project" value="UniProtKB-KW"/>
</dbReference>
<comment type="similarity">
    <text evidence="8">Belongs to the MobA family.</text>
</comment>
<name>A0A7K0KE99_9BACT</name>
<keyword evidence="3 8" id="KW-0479">Metal-binding</keyword>
<dbReference type="SUPFAM" id="SSF53448">
    <property type="entry name" value="Nucleotide-diphospho-sugar transferases"/>
    <property type="match status" value="1"/>
</dbReference>
<dbReference type="CDD" id="cd02503">
    <property type="entry name" value="MobA"/>
    <property type="match status" value="1"/>
</dbReference>
<dbReference type="Pfam" id="PF12804">
    <property type="entry name" value="NTP_transf_3"/>
    <property type="match status" value="1"/>
</dbReference>
<comment type="caution">
    <text evidence="10">The sequence shown here is derived from an EMBL/GenBank/DDBJ whole genome shotgun (WGS) entry which is preliminary data.</text>
</comment>
<comment type="catalytic activity">
    <reaction evidence="8">
        <text>Mo-molybdopterin + GTP + H(+) = Mo-molybdopterin guanine dinucleotide + diphosphate</text>
        <dbReference type="Rhea" id="RHEA:34243"/>
        <dbReference type="ChEBI" id="CHEBI:15378"/>
        <dbReference type="ChEBI" id="CHEBI:33019"/>
        <dbReference type="ChEBI" id="CHEBI:37565"/>
        <dbReference type="ChEBI" id="CHEBI:71302"/>
        <dbReference type="ChEBI" id="CHEBI:71310"/>
        <dbReference type="EC" id="2.7.7.77"/>
    </reaction>
</comment>
<evidence type="ECO:0000256" key="2">
    <source>
        <dbReference type="ARBA" id="ARBA00022679"/>
    </source>
</evidence>